<accession>A0A173TGZ2</accession>
<dbReference type="OrthoDB" id="9904967at2"/>
<dbReference type="Proteomes" id="UP000221015">
    <property type="component" value="Unassembled WGS sequence"/>
</dbReference>
<organism evidence="1 3">
    <name type="scientific">Faecalibacterium prausnitzii</name>
    <dbReference type="NCBI Taxonomy" id="853"/>
    <lineage>
        <taxon>Bacteria</taxon>
        <taxon>Bacillati</taxon>
        <taxon>Bacillota</taxon>
        <taxon>Clostridia</taxon>
        <taxon>Eubacteriales</taxon>
        <taxon>Oscillospiraceae</taxon>
        <taxon>Faecalibacterium</taxon>
    </lineage>
</organism>
<dbReference type="AlphaFoldDB" id="A0A173TGZ2"/>
<dbReference type="EMBL" id="CYXN01000010">
    <property type="protein sequence ID" value="CUN01379.1"/>
    <property type="molecule type" value="Genomic_DNA"/>
</dbReference>
<dbReference type="Proteomes" id="UP000095649">
    <property type="component" value="Unassembled WGS sequence"/>
</dbReference>
<reference evidence="2" key="3">
    <citation type="submission" date="2017-07" db="EMBL/GenBank/DDBJ databases">
        <authorList>
            <person name="Sun Z.S."/>
            <person name="Albrecht U."/>
            <person name="Echele G."/>
            <person name="Lee C.C."/>
        </authorList>
    </citation>
    <scope>NUCLEOTIDE SEQUENCE</scope>
    <source>
        <strain evidence="2">CNCM I 4542</strain>
    </source>
</reference>
<proteinExistence type="predicted"/>
<evidence type="ECO:0000313" key="2">
    <source>
        <dbReference type="EMBL" id="PLK28914.1"/>
    </source>
</evidence>
<evidence type="ECO:0000313" key="1">
    <source>
        <dbReference type="EMBL" id="CUN01379.1"/>
    </source>
</evidence>
<reference evidence="1 3" key="1">
    <citation type="submission" date="2015-09" db="EMBL/GenBank/DDBJ databases">
        <authorList>
            <consortium name="Pathogen Informatics"/>
        </authorList>
    </citation>
    <scope>NUCLEOTIDE SEQUENCE [LARGE SCALE GENOMIC DNA]</scope>
    <source>
        <strain evidence="1 3">2789STDY5834970</strain>
    </source>
</reference>
<sequence length="130" mass="15022">MDTTKRSPLDRLLFATFLKGRTSSRDIWEEKGDMTPEDNQKIIEETNEIITDDSTYPYLSYLTNLLAKSKPSGDAVKKLHEHIDTIAKGLYEDSTDVFRALLAKLIEQPEETQTFERLLEMAEKFAARYE</sequence>
<dbReference type="EMBL" id="NMTS02000063">
    <property type="protein sequence ID" value="PLK28914.1"/>
    <property type="molecule type" value="Genomic_DNA"/>
</dbReference>
<name>A0A173TGZ2_9FIRM</name>
<evidence type="ECO:0000313" key="4">
    <source>
        <dbReference type="Proteomes" id="UP000221015"/>
    </source>
</evidence>
<evidence type="ECO:0000313" key="3">
    <source>
        <dbReference type="Proteomes" id="UP000095649"/>
    </source>
</evidence>
<protein>
    <submittedName>
        <fullName evidence="1">Uncharacterized protein</fullName>
    </submittedName>
</protein>
<reference evidence="2 4" key="2">
    <citation type="journal article" date="2017" name="Front. Microbiol.">
        <title>New Insights into the Diversity of the Genus Faecalibacterium.</title>
        <authorList>
            <person name="Benevides L."/>
            <person name="Burman S."/>
            <person name="Martin R."/>
            <person name="Robert V."/>
            <person name="Thomas M."/>
            <person name="Miquel S."/>
            <person name="Chain F."/>
            <person name="Sokol H."/>
            <person name="Bermudez-Humaran L.G."/>
            <person name="Morrison M."/>
            <person name="Langella P."/>
            <person name="Azevedo V.A."/>
            <person name="Chatel J.M."/>
            <person name="Soares S."/>
        </authorList>
    </citation>
    <scope>NUCLEOTIDE SEQUENCE [LARGE SCALE GENOMIC DNA]</scope>
    <source>
        <strain evidence="2 4">CNCM I 4542</strain>
    </source>
</reference>
<gene>
    <name evidence="2" type="ORF">CGS50_010340</name>
    <name evidence="1" type="ORF">ERS852582_01547</name>
</gene>
<dbReference type="RefSeq" id="WP_055186015.1">
    <property type="nucleotide sequence ID" value="NZ_CYXN01000010.1"/>
</dbReference>